<keyword evidence="9" id="KW-0325">Glycoprotein</keyword>
<dbReference type="STRING" id="857967.G0R038"/>
<dbReference type="SUPFAM" id="SSF90123">
    <property type="entry name" value="ABC transporter transmembrane region"/>
    <property type="match status" value="1"/>
</dbReference>
<dbReference type="AlphaFoldDB" id="G0R038"/>
<evidence type="ECO:0000259" key="12">
    <source>
        <dbReference type="PROSITE" id="PS50929"/>
    </source>
</evidence>
<dbReference type="InterPro" id="IPR003593">
    <property type="entry name" value="AAA+_ATPase"/>
</dbReference>
<sequence length="953" mass="111089">MLPWNIATIIKSKMSYDRIYKFLNQKDIDVSNINYTNENQIAIEINNIVFNWPNNQMKKNKKQKQNTKNMKLTQPLINEIDNLNIDIDKNFILQIENLQILKGSITYIIGKSGSGKTALINSILNEMDSYTLDNQISLISDTNQSIINKQKGINISGTIAYVSQNHWLVTKSIKENILMGKAFDQEFYTKCIDVCELRQDLANFDNYDEHLVGPNGDNLSGGQKQRISLCRAVYQDKQIYLLDDIFSSLDFHVCKNILQKCVFEFLNGKGKTIIMTINQFGIIFGQNSDIIIDTNQFIYLEEGKIIKEEQRIESFIRNGIKKSNEAKEEYEKRKLNQIKEEQDNEKKYNTESKDNILIEKNEEKREQGIKKDTILVYFKSMNFFCLFMFLIFNFLMHASQIIIDFWLRDYIFPSSPLFHNLNILFNNQFSMIFILLIFLNLFLTILRAFFYIICALLSCQRISKRLNKFIIFSKMTFFDKNPYGRIINRLSDDVTTVDDPLPWSCHVIMEQASYVLGYQIGIAIQFPWILIIFLFIFYLSYKIQKKFRVSNREIKRLNSVNQGVVLTHLSESCKGVVLIRSFNNQKYMNKEYLQKLSLSNNSFLLTQAIYLWMVVRLLLISNLSLLFVGVSSIFIILGKFSIQYNTVAMCLTYSMLWSSRLANLINIFCQAESNMISMERISQYFHNPQENLNAKIGQNQNSQEIQAYQQCGNEQYVVQFKNVMFTYNNINKVKQQYALKNFNLAIKKGEKIAICGRTGSGKTSVLNALFNMYNLESGDIFLNSVNIKSMTLSELRQQISIIPQFGFLFNASLKDNIDPQNQYSKEQIQEKTQNINLFIRNQKDYDFVIQDDNLSNGEKQIINFLRIAIKDTQIVCLDEATSNIDAQTDQKLHEQLFEYTKDKTLIVITHRLENIHHFDRICVLDNGEILEQGNIEQLKQNTGGFFNRITNQQ</sequence>
<dbReference type="Pfam" id="PF00664">
    <property type="entry name" value="ABC_membrane"/>
    <property type="match status" value="1"/>
</dbReference>
<evidence type="ECO:0000256" key="7">
    <source>
        <dbReference type="ARBA" id="ARBA00022989"/>
    </source>
</evidence>
<dbReference type="PANTHER" id="PTHR24223">
    <property type="entry name" value="ATP-BINDING CASSETTE SUB-FAMILY C"/>
    <property type="match status" value="1"/>
</dbReference>
<dbReference type="GeneID" id="14905263"/>
<feature type="domain" description="ABC transmembrane type-1" evidence="12">
    <location>
        <begin position="390"/>
        <end position="673"/>
    </location>
</feature>
<comment type="subcellular location">
    <subcellularLocation>
        <location evidence="1">Membrane</location>
        <topology evidence="1">Multi-pass membrane protein</topology>
    </subcellularLocation>
</comment>
<dbReference type="GO" id="GO:0140359">
    <property type="term" value="F:ABC-type transporter activity"/>
    <property type="evidence" value="ECO:0007669"/>
    <property type="project" value="InterPro"/>
</dbReference>
<dbReference type="InterPro" id="IPR036640">
    <property type="entry name" value="ABC1_TM_sf"/>
</dbReference>
<dbReference type="CDD" id="cd18605">
    <property type="entry name" value="ABC_6TM_MRP7_D2_like"/>
    <property type="match status" value="1"/>
</dbReference>
<dbReference type="GO" id="GO:0016887">
    <property type="term" value="F:ATP hydrolysis activity"/>
    <property type="evidence" value="ECO:0007669"/>
    <property type="project" value="InterPro"/>
</dbReference>
<name>G0R038_ICHMU</name>
<reference evidence="13 14" key="1">
    <citation type="submission" date="2011-07" db="EMBL/GenBank/DDBJ databases">
        <authorList>
            <person name="Coyne R."/>
            <person name="Brami D."/>
            <person name="Johnson J."/>
            <person name="Hostetler J."/>
            <person name="Hannick L."/>
            <person name="Clark T."/>
            <person name="Cassidy-Hanley D."/>
            <person name="Inman J."/>
        </authorList>
    </citation>
    <scope>NUCLEOTIDE SEQUENCE [LARGE SCALE GENOMIC DNA]</scope>
    <source>
        <strain evidence="13 14">G5</strain>
    </source>
</reference>
<keyword evidence="3 10" id="KW-0812">Transmembrane</keyword>
<dbReference type="InterPro" id="IPR050173">
    <property type="entry name" value="ABC_transporter_C-like"/>
</dbReference>
<evidence type="ECO:0000256" key="4">
    <source>
        <dbReference type="ARBA" id="ARBA00022737"/>
    </source>
</evidence>
<dbReference type="PROSITE" id="PS00211">
    <property type="entry name" value="ABC_TRANSPORTER_1"/>
    <property type="match status" value="1"/>
</dbReference>
<evidence type="ECO:0000313" key="13">
    <source>
        <dbReference type="EMBL" id="EGR29164.1"/>
    </source>
</evidence>
<feature type="domain" description="ABC transporter" evidence="11">
    <location>
        <begin position="77"/>
        <end position="327"/>
    </location>
</feature>
<evidence type="ECO:0000256" key="8">
    <source>
        <dbReference type="ARBA" id="ARBA00023136"/>
    </source>
</evidence>
<evidence type="ECO:0000256" key="6">
    <source>
        <dbReference type="ARBA" id="ARBA00022840"/>
    </source>
</evidence>
<dbReference type="FunFam" id="3.40.50.300:FF:001172">
    <property type="entry name" value="Cystic fibrosis transmembrane conductance regulator"/>
    <property type="match status" value="1"/>
</dbReference>
<dbReference type="RefSeq" id="XP_004030400.1">
    <property type="nucleotide sequence ID" value="XM_004030352.1"/>
</dbReference>
<dbReference type="OMA" id="RFNQDMD"/>
<accession>G0R038</accession>
<evidence type="ECO:0000256" key="9">
    <source>
        <dbReference type="ARBA" id="ARBA00023180"/>
    </source>
</evidence>
<organism evidence="13 14">
    <name type="scientific">Ichthyophthirius multifiliis</name>
    <name type="common">White spot disease agent</name>
    <name type="synonym">Ich</name>
    <dbReference type="NCBI Taxonomy" id="5932"/>
    <lineage>
        <taxon>Eukaryota</taxon>
        <taxon>Sar</taxon>
        <taxon>Alveolata</taxon>
        <taxon>Ciliophora</taxon>
        <taxon>Intramacronucleata</taxon>
        <taxon>Oligohymenophorea</taxon>
        <taxon>Hymenostomatida</taxon>
        <taxon>Ophryoglenina</taxon>
        <taxon>Ichthyophthirius</taxon>
    </lineage>
</organism>
<protein>
    <recommendedName>
        <fullName evidence="15">ABC transporter family protein</fullName>
    </recommendedName>
</protein>
<keyword evidence="5" id="KW-0547">Nucleotide-binding</keyword>
<evidence type="ECO:0000256" key="1">
    <source>
        <dbReference type="ARBA" id="ARBA00004141"/>
    </source>
</evidence>
<keyword evidence="7 10" id="KW-1133">Transmembrane helix</keyword>
<dbReference type="InterPro" id="IPR017871">
    <property type="entry name" value="ABC_transporter-like_CS"/>
</dbReference>
<dbReference type="SUPFAM" id="SSF52540">
    <property type="entry name" value="P-loop containing nucleoside triphosphate hydrolases"/>
    <property type="match status" value="2"/>
</dbReference>
<dbReference type="SMART" id="SM00382">
    <property type="entry name" value="AAA"/>
    <property type="match status" value="2"/>
</dbReference>
<dbReference type="InterPro" id="IPR011527">
    <property type="entry name" value="ABC1_TM_dom"/>
</dbReference>
<evidence type="ECO:0000313" key="14">
    <source>
        <dbReference type="Proteomes" id="UP000008983"/>
    </source>
</evidence>
<dbReference type="PROSITE" id="PS50929">
    <property type="entry name" value="ABC_TM1F"/>
    <property type="match status" value="1"/>
</dbReference>
<feature type="domain" description="ABC transporter" evidence="11">
    <location>
        <begin position="718"/>
        <end position="951"/>
    </location>
</feature>
<dbReference type="eggNOG" id="KOG0054">
    <property type="taxonomic scope" value="Eukaryota"/>
</dbReference>
<feature type="transmembrane region" description="Helical" evidence="10">
    <location>
        <begin position="431"/>
        <end position="459"/>
    </location>
</feature>
<dbReference type="OrthoDB" id="298960at2759"/>
<keyword evidence="14" id="KW-1185">Reference proteome</keyword>
<proteinExistence type="predicted"/>
<keyword evidence="4" id="KW-0677">Repeat</keyword>
<evidence type="ECO:0000256" key="2">
    <source>
        <dbReference type="ARBA" id="ARBA00022448"/>
    </source>
</evidence>
<keyword evidence="2" id="KW-0813">Transport</keyword>
<evidence type="ECO:0000256" key="3">
    <source>
        <dbReference type="ARBA" id="ARBA00022692"/>
    </source>
</evidence>
<dbReference type="InterPro" id="IPR027417">
    <property type="entry name" value="P-loop_NTPase"/>
</dbReference>
<dbReference type="GO" id="GO:0005524">
    <property type="term" value="F:ATP binding"/>
    <property type="evidence" value="ECO:0007669"/>
    <property type="project" value="UniProtKB-KW"/>
</dbReference>
<evidence type="ECO:0000256" key="10">
    <source>
        <dbReference type="SAM" id="Phobius"/>
    </source>
</evidence>
<dbReference type="EMBL" id="GL984178">
    <property type="protein sequence ID" value="EGR29164.1"/>
    <property type="molecule type" value="Genomic_DNA"/>
</dbReference>
<feature type="transmembrane region" description="Helical" evidence="10">
    <location>
        <begin position="374"/>
        <end position="396"/>
    </location>
</feature>
<keyword evidence="6" id="KW-0067">ATP-binding</keyword>
<keyword evidence="8 10" id="KW-0472">Membrane</keyword>
<dbReference type="Proteomes" id="UP000008983">
    <property type="component" value="Unassembled WGS sequence"/>
</dbReference>
<evidence type="ECO:0000256" key="5">
    <source>
        <dbReference type="ARBA" id="ARBA00022741"/>
    </source>
</evidence>
<feature type="transmembrane region" description="Helical" evidence="10">
    <location>
        <begin position="609"/>
        <end position="637"/>
    </location>
</feature>
<dbReference type="PROSITE" id="PS50893">
    <property type="entry name" value="ABC_TRANSPORTER_2"/>
    <property type="match status" value="2"/>
</dbReference>
<gene>
    <name evidence="13" type="ORF">IMG5_161730</name>
</gene>
<dbReference type="Gene3D" id="3.40.50.300">
    <property type="entry name" value="P-loop containing nucleotide triphosphate hydrolases"/>
    <property type="match status" value="2"/>
</dbReference>
<dbReference type="PANTHER" id="PTHR24223:SF330">
    <property type="entry name" value="ATP-BINDING CASSETTE SUB-FAMILY C MEMBER 10"/>
    <property type="match status" value="1"/>
</dbReference>
<evidence type="ECO:0008006" key="15">
    <source>
        <dbReference type="Google" id="ProtNLM"/>
    </source>
</evidence>
<dbReference type="Gene3D" id="1.20.1560.10">
    <property type="entry name" value="ABC transporter type 1, transmembrane domain"/>
    <property type="match status" value="1"/>
</dbReference>
<dbReference type="GO" id="GO:0016020">
    <property type="term" value="C:membrane"/>
    <property type="evidence" value="ECO:0007669"/>
    <property type="project" value="UniProtKB-SubCell"/>
</dbReference>
<feature type="transmembrane region" description="Helical" evidence="10">
    <location>
        <begin position="516"/>
        <end position="541"/>
    </location>
</feature>
<dbReference type="InParanoid" id="G0R038"/>
<dbReference type="Pfam" id="PF00005">
    <property type="entry name" value="ABC_tran"/>
    <property type="match status" value="2"/>
</dbReference>
<dbReference type="InterPro" id="IPR003439">
    <property type="entry name" value="ABC_transporter-like_ATP-bd"/>
</dbReference>
<evidence type="ECO:0000259" key="11">
    <source>
        <dbReference type="PROSITE" id="PS50893"/>
    </source>
</evidence>